<evidence type="ECO:0000313" key="2">
    <source>
        <dbReference type="Proteomes" id="UP001595867"/>
    </source>
</evidence>
<comment type="caution">
    <text evidence="1">The sequence shown here is derived from an EMBL/GenBank/DDBJ whole genome shotgun (WGS) entry which is preliminary data.</text>
</comment>
<organism evidence="1 2">
    <name type="scientific">Actinoplanes subglobosus</name>
    <dbReference type="NCBI Taxonomy" id="1547892"/>
    <lineage>
        <taxon>Bacteria</taxon>
        <taxon>Bacillati</taxon>
        <taxon>Actinomycetota</taxon>
        <taxon>Actinomycetes</taxon>
        <taxon>Micromonosporales</taxon>
        <taxon>Micromonosporaceae</taxon>
        <taxon>Actinoplanes</taxon>
    </lineage>
</organism>
<accession>A0ABV8IUR6</accession>
<dbReference type="EMBL" id="JBHSBL010000016">
    <property type="protein sequence ID" value="MFC4066745.1"/>
    <property type="molecule type" value="Genomic_DNA"/>
</dbReference>
<keyword evidence="2" id="KW-1185">Reference proteome</keyword>
<proteinExistence type="predicted"/>
<evidence type="ECO:0000313" key="1">
    <source>
        <dbReference type="EMBL" id="MFC4066745.1"/>
    </source>
</evidence>
<reference evidence="2" key="1">
    <citation type="journal article" date="2019" name="Int. J. Syst. Evol. Microbiol.">
        <title>The Global Catalogue of Microorganisms (GCM) 10K type strain sequencing project: providing services to taxonomists for standard genome sequencing and annotation.</title>
        <authorList>
            <consortium name="The Broad Institute Genomics Platform"/>
            <consortium name="The Broad Institute Genome Sequencing Center for Infectious Disease"/>
            <person name="Wu L."/>
            <person name="Ma J."/>
        </authorList>
    </citation>
    <scope>NUCLEOTIDE SEQUENCE [LARGE SCALE GENOMIC DNA]</scope>
    <source>
        <strain evidence="2">TBRC 5832</strain>
    </source>
</reference>
<sequence>MTDETDARGSISAAAQAALWVLSNGRCYYPRCTEPVVKLARLNVYRKNVQIAHIHGVKPESARYKKMPAAERDGFGNLMLMCTPHHAEIDNKRDGETRYPAELLRKWKKEHEGRHGVALEKLGQLDLDRLGDALAEVFVPPVDRLNAIADQLERTGIDNKRAVAQLRQIAAALSDVPPGADATTARRLAYAAEVFATVSLGSTARLLAESAEYYSHSDLAATANRLLEAAQMSRYS</sequence>
<name>A0ABV8IUR6_9ACTN</name>
<dbReference type="Proteomes" id="UP001595867">
    <property type="component" value="Unassembled WGS sequence"/>
</dbReference>
<protein>
    <recommendedName>
        <fullName evidence="3">HNH endonuclease</fullName>
    </recommendedName>
</protein>
<gene>
    <name evidence="1" type="ORF">ACFO0C_17545</name>
</gene>
<dbReference type="RefSeq" id="WP_378067718.1">
    <property type="nucleotide sequence ID" value="NZ_JBHSBL010000016.1"/>
</dbReference>
<evidence type="ECO:0008006" key="3">
    <source>
        <dbReference type="Google" id="ProtNLM"/>
    </source>
</evidence>